<keyword evidence="6" id="KW-0158">Chromosome</keyword>
<keyword evidence="8" id="KW-0227">DNA damage</keyword>
<evidence type="ECO:0000256" key="9">
    <source>
        <dbReference type="ARBA" id="ARBA00022801"/>
    </source>
</evidence>
<keyword evidence="19" id="KW-1185">Reference proteome</keyword>
<dbReference type="EMBL" id="JAANER010000006">
    <property type="protein sequence ID" value="KAG9188387.1"/>
    <property type="molecule type" value="Genomic_DNA"/>
</dbReference>
<dbReference type="NCBIfam" id="TIGR00606">
    <property type="entry name" value="rad50"/>
    <property type="match status" value="1"/>
</dbReference>
<evidence type="ECO:0000256" key="16">
    <source>
        <dbReference type="SAM" id="MobiDB-lite"/>
    </source>
</evidence>
<keyword evidence="9 18" id="KW-0378">Hydrolase</keyword>
<evidence type="ECO:0000256" key="15">
    <source>
        <dbReference type="SAM" id="Coils"/>
    </source>
</evidence>
<evidence type="ECO:0000256" key="10">
    <source>
        <dbReference type="ARBA" id="ARBA00022833"/>
    </source>
</evidence>
<dbReference type="GO" id="GO:0051880">
    <property type="term" value="F:G-quadruplex DNA binding"/>
    <property type="evidence" value="ECO:0007669"/>
    <property type="project" value="TreeGrafter"/>
</dbReference>
<proteinExistence type="inferred from homology"/>
<keyword evidence="11 15" id="KW-0175">Coiled coil</keyword>
<dbReference type="GO" id="GO:0030870">
    <property type="term" value="C:Mre11 complex"/>
    <property type="evidence" value="ECO:0007669"/>
    <property type="project" value="InterPro"/>
</dbReference>
<evidence type="ECO:0000259" key="17">
    <source>
        <dbReference type="Pfam" id="PF13476"/>
    </source>
</evidence>
<dbReference type="Proteomes" id="UP001199106">
    <property type="component" value="Unassembled WGS sequence"/>
</dbReference>
<comment type="similarity">
    <text evidence="4">Belongs to the SMC family. RAD50 subfamily.</text>
</comment>
<evidence type="ECO:0000256" key="3">
    <source>
        <dbReference type="ARBA" id="ARBA00004286"/>
    </source>
</evidence>
<comment type="caution">
    <text evidence="18">The sequence shown here is derived from an EMBL/GenBank/DDBJ whole genome shotgun (WGS) entry which is preliminary data.</text>
</comment>
<reference evidence="18" key="1">
    <citation type="submission" date="2021-07" db="EMBL/GenBank/DDBJ databases">
        <title>Genome Resource of American Ginseng Black Spot Pathogen Alternaria panax.</title>
        <authorList>
            <person name="Qiu C."/>
            <person name="Wang W."/>
            <person name="Liu Z."/>
        </authorList>
    </citation>
    <scope>NUCLEOTIDE SEQUENCE</scope>
    <source>
        <strain evidence="18">BNCC115425</strain>
    </source>
</reference>
<feature type="coiled-coil region" evidence="15">
    <location>
        <begin position="285"/>
        <end position="446"/>
    </location>
</feature>
<dbReference type="GO" id="GO:0006302">
    <property type="term" value="P:double-strand break repair"/>
    <property type="evidence" value="ECO:0007669"/>
    <property type="project" value="InterPro"/>
</dbReference>
<evidence type="ECO:0000256" key="4">
    <source>
        <dbReference type="ARBA" id="ARBA00009439"/>
    </source>
</evidence>
<dbReference type="GO" id="GO:0046872">
    <property type="term" value="F:metal ion binding"/>
    <property type="evidence" value="ECO:0007669"/>
    <property type="project" value="UniProtKB-KW"/>
</dbReference>
<evidence type="ECO:0000256" key="14">
    <source>
        <dbReference type="ARBA" id="ARBA00049360"/>
    </source>
</evidence>
<dbReference type="PANTHER" id="PTHR18867:SF12">
    <property type="entry name" value="DNA REPAIR PROTEIN RAD50"/>
    <property type="match status" value="1"/>
</dbReference>
<evidence type="ECO:0000256" key="13">
    <source>
        <dbReference type="ARBA" id="ARBA00023242"/>
    </source>
</evidence>
<accession>A0AAD4FEK7</accession>
<dbReference type="Pfam" id="PF13558">
    <property type="entry name" value="SbcC_Walker_B"/>
    <property type="match status" value="1"/>
</dbReference>
<feature type="coiled-coil region" evidence="15">
    <location>
        <begin position="758"/>
        <end position="856"/>
    </location>
</feature>
<evidence type="ECO:0000256" key="12">
    <source>
        <dbReference type="ARBA" id="ARBA00023204"/>
    </source>
</evidence>
<evidence type="ECO:0000256" key="7">
    <source>
        <dbReference type="ARBA" id="ARBA00022723"/>
    </source>
</evidence>
<gene>
    <name evidence="18" type="ORF">G6011_02310</name>
</gene>
<dbReference type="SUPFAM" id="SSF52540">
    <property type="entry name" value="P-loop containing nucleoside triphosphate hydrolases"/>
    <property type="match status" value="1"/>
</dbReference>
<keyword evidence="7" id="KW-0479">Metal-binding</keyword>
<dbReference type="InterPro" id="IPR038729">
    <property type="entry name" value="Rad50/SbcC_AAA"/>
</dbReference>
<dbReference type="Pfam" id="PF13476">
    <property type="entry name" value="AAA_23"/>
    <property type="match status" value="1"/>
</dbReference>
<sequence length="1333" mass="152675">MSKIDRMMIQGIRSFGPEKGETIQFTAPLTLIVGWNGSGKTTIIESLKYATTGELPSSSKTGGAFLHDPNLRNEKELMAQVKLSFRSTSGVRMVATRNMQVTVKKNARSQKTLEGSLLMIKDGEKHSISTRVAELDQIIPQYLGVSKAILENVIFCHQEDSLWPLSDASTLKKKFDEIFEAMKYTKAIDNIKKIRKDKNIDLGQLKIIEANAKEDKTRAKTSEEKQAGLYDEIEELRVSYEDLDAKCSAAKQEASDAYDHAARFVQLVEELKAKRSTLGIHKQNVAELQDSIKELVESDDELQDMLDQYEERVATYSTQVKEFRGQYLDLKNELEDNRDALGAKQSEIGKYEAQKEQYERQVQQRENSIKEAAKRHAIRGFDYDVTEKQVVEFQQILNKMSRDQNKVLERTREETQRDVREAQDNLNQLNTRKSGLSQSKESTRNQITNNDKRISELQKTMNQIKADEGSEVILQDKKRDVEKRLQNATATASSERFDERISETSNDVRTLEDQKERLTTEFGDASKQARESASIDVKRDELQSQQHSLATMKKVHNQRLSQLVDSDWDPATLETTFQQVLSEKAGKVKEAGARRDIAQTKLDKANFQMSSLESQLKQKRTELQKYESTVKQSIQKDDVSDFDETLAQLEEEYEASSSDKAKFEAQIDYMSKCLQYAEQHNVCRLCKRTLHDDDEEDFTTAGFISGLKDIVAKAKKNMQADNAEEIFAELEAARNAKPSYELATRLRDTELPAIQSSLAKLTAERDTLNKQLEDQDAVIHDLEAAKQEVESLSKEVQTIVGYYNRAQELEAEIKELAYKQKSAGLSRGIDAIQTDLKRVSEESRNARTTLEQLTAARDRSRNLITTLELSVRDINADLSSAQSRLKEKRALADRVEDFKKENNKQREAIHSFDQDISNIDPEIEQAQYKYDDINRRGNDRVQRAHDEASRLFDSVRQLNQANEEIDSYINRGGPQQLARTHREIENLQGEIARIETEMSDVTRKIKKLEDTMRDTEANKRSISDNLRYRKAKRSLDSLEVEIRKLEELGAERDKEHFENQARHWDNEYRQLSIAKTGVERDMKNKDDHLQDLMKEWQDLYKNSAEQYREAHIKVETTKAAIEDLGRYAGALDKAIMKYHTLKMEEINRILAELWRNAYQGTDVDTIRIASDGDGKGNRTYNYRVVMVKQDTEMDMRGRCSAGQKVLASIVIRLALAECFGTNCGLIALDEPTTNLDQQNIKGLAESLSQIIQTRRKQANFQLLVITHDEQFLREMNCADYTDSYWRVGRDVRQESYIERQNIAEVTALQPPLMLSTSFLILASALGGFIHCNG</sequence>
<dbReference type="Gene3D" id="1.10.287.1490">
    <property type="match status" value="1"/>
</dbReference>
<organism evidence="18 19">
    <name type="scientific">Alternaria panax</name>
    <dbReference type="NCBI Taxonomy" id="48097"/>
    <lineage>
        <taxon>Eukaryota</taxon>
        <taxon>Fungi</taxon>
        <taxon>Dikarya</taxon>
        <taxon>Ascomycota</taxon>
        <taxon>Pezizomycotina</taxon>
        <taxon>Dothideomycetes</taxon>
        <taxon>Pleosporomycetidae</taxon>
        <taxon>Pleosporales</taxon>
        <taxon>Pleosporineae</taxon>
        <taxon>Pleosporaceae</taxon>
        <taxon>Alternaria</taxon>
        <taxon>Alternaria sect. Panax</taxon>
    </lineage>
</organism>
<dbReference type="FunFam" id="3.40.50.300:FF:001195">
    <property type="entry name" value="DNA repair protein rad50"/>
    <property type="match status" value="1"/>
</dbReference>
<evidence type="ECO:0000256" key="5">
    <source>
        <dbReference type="ARBA" id="ARBA00017893"/>
    </source>
</evidence>
<evidence type="ECO:0000256" key="6">
    <source>
        <dbReference type="ARBA" id="ARBA00022454"/>
    </source>
</evidence>
<evidence type="ECO:0000256" key="11">
    <source>
        <dbReference type="ARBA" id="ARBA00023054"/>
    </source>
</evidence>
<protein>
    <recommendedName>
        <fullName evidence="5">DNA repair protein RAD50</fullName>
    </recommendedName>
</protein>
<comment type="catalytic activity">
    <reaction evidence="14">
        <text>ATP + H2O = ADP + phosphate + H(+)</text>
        <dbReference type="Rhea" id="RHEA:13065"/>
        <dbReference type="ChEBI" id="CHEBI:15377"/>
        <dbReference type="ChEBI" id="CHEBI:15378"/>
        <dbReference type="ChEBI" id="CHEBI:30616"/>
        <dbReference type="ChEBI" id="CHEBI:43474"/>
        <dbReference type="ChEBI" id="CHEBI:456216"/>
    </reaction>
</comment>
<dbReference type="Gene3D" id="3.40.50.300">
    <property type="entry name" value="P-loop containing nucleotide triphosphate hydrolases"/>
    <property type="match status" value="2"/>
</dbReference>
<keyword evidence="10" id="KW-0862">Zinc</keyword>
<dbReference type="InterPro" id="IPR027417">
    <property type="entry name" value="P-loop_NTPase"/>
</dbReference>
<feature type="region of interest" description="Disordered" evidence="16">
    <location>
        <begin position="484"/>
        <end position="508"/>
    </location>
</feature>
<feature type="coiled-coil region" evidence="15">
    <location>
        <begin position="977"/>
        <end position="1055"/>
    </location>
</feature>
<dbReference type="PANTHER" id="PTHR18867">
    <property type="entry name" value="RAD50"/>
    <property type="match status" value="1"/>
</dbReference>
<evidence type="ECO:0000256" key="8">
    <source>
        <dbReference type="ARBA" id="ARBA00022763"/>
    </source>
</evidence>
<dbReference type="GO" id="GO:0000794">
    <property type="term" value="C:condensed nuclear chromosome"/>
    <property type="evidence" value="ECO:0007669"/>
    <property type="project" value="TreeGrafter"/>
</dbReference>
<dbReference type="GO" id="GO:0007004">
    <property type="term" value="P:telomere maintenance via telomerase"/>
    <property type="evidence" value="ECO:0007669"/>
    <property type="project" value="TreeGrafter"/>
</dbReference>
<feature type="coiled-coil region" evidence="15">
    <location>
        <begin position="595"/>
        <end position="666"/>
    </location>
</feature>
<dbReference type="GO" id="GO:0016887">
    <property type="term" value="F:ATP hydrolysis activity"/>
    <property type="evidence" value="ECO:0007669"/>
    <property type="project" value="InterPro"/>
</dbReference>
<feature type="domain" description="Rad50/SbcC-type AAA" evidence="17">
    <location>
        <begin position="7"/>
        <end position="234"/>
    </location>
</feature>
<dbReference type="FunFam" id="3.40.50.300:FF:000947">
    <property type="entry name" value="DNA repair protein RAD50"/>
    <property type="match status" value="1"/>
</dbReference>
<dbReference type="GO" id="GO:0003691">
    <property type="term" value="F:double-stranded telomeric DNA binding"/>
    <property type="evidence" value="ECO:0007669"/>
    <property type="project" value="TreeGrafter"/>
</dbReference>
<evidence type="ECO:0000256" key="1">
    <source>
        <dbReference type="ARBA" id="ARBA00001947"/>
    </source>
</evidence>
<evidence type="ECO:0000256" key="2">
    <source>
        <dbReference type="ARBA" id="ARBA00004123"/>
    </source>
</evidence>
<evidence type="ECO:0000313" key="18">
    <source>
        <dbReference type="EMBL" id="KAG9188387.1"/>
    </source>
</evidence>
<comment type="subcellular location">
    <subcellularLocation>
        <location evidence="3">Chromosome</location>
    </subcellularLocation>
    <subcellularLocation>
        <location evidence="2">Nucleus</location>
    </subcellularLocation>
</comment>
<keyword evidence="12" id="KW-0234">DNA repair</keyword>
<comment type="cofactor">
    <cofactor evidence="1">
        <name>Zn(2+)</name>
        <dbReference type="ChEBI" id="CHEBI:29105"/>
    </cofactor>
</comment>
<dbReference type="InterPro" id="IPR004584">
    <property type="entry name" value="Rad50_eukaryotes"/>
</dbReference>
<dbReference type="GO" id="GO:0043047">
    <property type="term" value="F:single-stranded telomeric DNA binding"/>
    <property type="evidence" value="ECO:0007669"/>
    <property type="project" value="TreeGrafter"/>
</dbReference>
<keyword evidence="13" id="KW-0539">Nucleus</keyword>
<dbReference type="GO" id="GO:0000722">
    <property type="term" value="P:telomere maintenance via recombination"/>
    <property type="evidence" value="ECO:0007669"/>
    <property type="project" value="TreeGrafter"/>
</dbReference>
<name>A0AAD4FEK7_9PLEO</name>
<dbReference type="GO" id="GO:0070192">
    <property type="term" value="P:chromosome organization involved in meiotic cell cycle"/>
    <property type="evidence" value="ECO:0007669"/>
    <property type="project" value="TreeGrafter"/>
</dbReference>
<evidence type="ECO:0000313" key="19">
    <source>
        <dbReference type="Proteomes" id="UP001199106"/>
    </source>
</evidence>